<gene>
    <name evidence="1" type="ORF">TU35_009580</name>
</gene>
<organism evidence="1 2">
    <name type="scientific">Thermoproteus sp. AZ2</name>
    <dbReference type="NCBI Taxonomy" id="1609232"/>
    <lineage>
        <taxon>Archaea</taxon>
        <taxon>Thermoproteota</taxon>
        <taxon>Thermoprotei</taxon>
        <taxon>Thermoproteales</taxon>
        <taxon>Thermoproteaceae</taxon>
        <taxon>Thermoproteus</taxon>
    </lineage>
</organism>
<accession>A0ACC6V3V1</accession>
<protein>
    <submittedName>
        <fullName evidence="1">DUF711 family protein</fullName>
    </submittedName>
</protein>
<dbReference type="Proteomes" id="UP000033636">
    <property type="component" value="Unassembled WGS sequence"/>
</dbReference>
<proteinExistence type="predicted"/>
<evidence type="ECO:0000313" key="2">
    <source>
        <dbReference type="Proteomes" id="UP000033636"/>
    </source>
</evidence>
<comment type="caution">
    <text evidence="1">The sequence shown here is derived from an EMBL/GenBank/DDBJ whole genome shotgun (WGS) entry which is preliminary data.</text>
</comment>
<reference evidence="1" key="1">
    <citation type="submission" date="2024-07" db="EMBL/GenBank/DDBJ databases">
        <title>Metagenome and Metagenome-Assembled Genomes of Archaea from a hot spring from the geothermal field of Los Azufres, Mexico.</title>
        <authorList>
            <person name="Marin-Paredes R."/>
            <person name="Martinez-Romero E."/>
            <person name="Servin-Garciduenas L.E."/>
        </authorList>
    </citation>
    <scope>NUCLEOTIDE SEQUENCE</scope>
</reference>
<dbReference type="EMBL" id="JZWT02000036">
    <property type="protein sequence ID" value="MFB6491461.1"/>
    <property type="molecule type" value="Genomic_DNA"/>
</dbReference>
<sequence length="319" mass="34076">MEIRAIALNTPWDDLGKVPVFLESARRLAPRTIRVSITTPPPGEARGVLEELRDMGVEYVALGEYGGGDLLELVEELDAFAVITSPDRYVSLLGELERRGRPELARNIALSLGGIAYNSPYYPATAVNDRGVSISLLYPDDLRTIGDVAAALKRGASIGESLAFAIGEKLLGVDGSLSPWGEASVAKAVERLFGVRVGEWGTHSAIRAINEAIWASGAPLVGFSEVMLPLAEDEGLKELARSGELGLRDLVSYSAVCVAGVDMVPLEFEPRALRRLLADLEALAKTKGRPIGVRVFPASGEEFDVPGFGKTPVLKLGAR</sequence>
<evidence type="ECO:0000313" key="1">
    <source>
        <dbReference type="EMBL" id="MFB6491461.1"/>
    </source>
</evidence>
<name>A0ACC6V3V1_9CREN</name>